<evidence type="ECO:0000313" key="1">
    <source>
        <dbReference type="EMBL" id="MCA9755195.1"/>
    </source>
</evidence>
<gene>
    <name evidence="1" type="ORF">KDA27_05285</name>
</gene>
<sequence>MALLLFVSCAPSKFEGVLPQLADRSVPRPIEILYTGDMAGKVEPCG</sequence>
<proteinExistence type="predicted"/>
<reference evidence="1" key="2">
    <citation type="journal article" date="2021" name="Microbiome">
        <title>Successional dynamics and alternative stable states in a saline activated sludge microbial community over 9 years.</title>
        <authorList>
            <person name="Wang Y."/>
            <person name="Ye J."/>
            <person name="Ju F."/>
            <person name="Liu L."/>
            <person name="Boyd J.A."/>
            <person name="Deng Y."/>
            <person name="Parks D.H."/>
            <person name="Jiang X."/>
            <person name="Yin X."/>
            <person name="Woodcroft B.J."/>
            <person name="Tyson G.W."/>
            <person name="Hugenholtz P."/>
            <person name="Polz M.F."/>
            <person name="Zhang T."/>
        </authorList>
    </citation>
    <scope>NUCLEOTIDE SEQUENCE</scope>
    <source>
        <strain evidence="1">HKST-UBA02</strain>
    </source>
</reference>
<reference evidence="1" key="1">
    <citation type="submission" date="2020-04" db="EMBL/GenBank/DDBJ databases">
        <authorList>
            <person name="Zhang T."/>
        </authorList>
    </citation>
    <scope>NUCLEOTIDE SEQUENCE</scope>
    <source>
        <strain evidence="1">HKST-UBA02</strain>
    </source>
</reference>
<protein>
    <submittedName>
        <fullName evidence="1">Uncharacterized protein</fullName>
    </submittedName>
</protein>
<accession>A0A956SCB3</accession>
<comment type="caution">
    <text evidence="1">The sequence shown here is derived from an EMBL/GenBank/DDBJ whole genome shotgun (WGS) entry which is preliminary data.</text>
</comment>
<evidence type="ECO:0000313" key="2">
    <source>
        <dbReference type="Proteomes" id="UP000739538"/>
    </source>
</evidence>
<organism evidence="1 2">
    <name type="scientific">Eiseniibacteriota bacterium</name>
    <dbReference type="NCBI Taxonomy" id="2212470"/>
    <lineage>
        <taxon>Bacteria</taxon>
        <taxon>Candidatus Eiseniibacteriota</taxon>
    </lineage>
</organism>
<dbReference type="AlphaFoldDB" id="A0A956SCB3"/>
<dbReference type="Proteomes" id="UP000739538">
    <property type="component" value="Unassembled WGS sequence"/>
</dbReference>
<dbReference type="EMBL" id="JAGQHS010000017">
    <property type="protein sequence ID" value="MCA9755195.1"/>
    <property type="molecule type" value="Genomic_DNA"/>
</dbReference>
<name>A0A956SCB3_UNCEI</name>